<evidence type="ECO:0000256" key="2">
    <source>
        <dbReference type="ARBA" id="ARBA00004739"/>
    </source>
</evidence>
<dbReference type="PIRSF" id="PIRSF000196">
    <property type="entry name" value="Pro_dehydrog"/>
    <property type="match status" value="1"/>
</dbReference>
<dbReference type="Pfam" id="PF01619">
    <property type="entry name" value="Pro_dh"/>
    <property type="match status" value="1"/>
</dbReference>
<dbReference type="Proteomes" id="UP000192486">
    <property type="component" value="Chromosome"/>
</dbReference>
<dbReference type="InterPro" id="IPR002872">
    <property type="entry name" value="Proline_DH_dom"/>
</dbReference>
<evidence type="ECO:0000256" key="6">
    <source>
        <dbReference type="ARBA" id="ARBA00022827"/>
    </source>
</evidence>
<keyword evidence="7" id="KW-0560">Oxidoreductase</keyword>
<evidence type="ECO:0000256" key="3">
    <source>
        <dbReference type="ARBA" id="ARBA00012695"/>
    </source>
</evidence>
<dbReference type="InterPro" id="IPR029041">
    <property type="entry name" value="FAD-linked_oxidoreductase-like"/>
</dbReference>
<accession>A0ABM6JST2</accession>
<dbReference type="SUPFAM" id="SSF51730">
    <property type="entry name" value="FAD-linked oxidoreductase"/>
    <property type="match status" value="1"/>
</dbReference>
<dbReference type="EC" id="1.5.5.2" evidence="3"/>
<evidence type="ECO:0000259" key="10">
    <source>
        <dbReference type="Pfam" id="PF01619"/>
    </source>
</evidence>
<evidence type="ECO:0000256" key="5">
    <source>
        <dbReference type="ARBA" id="ARBA00022741"/>
    </source>
</evidence>
<organism evidence="11 12">
    <name type="scientific">Sporosarcina ureae</name>
    <dbReference type="NCBI Taxonomy" id="1571"/>
    <lineage>
        <taxon>Bacteria</taxon>
        <taxon>Bacillati</taxon>
        <taxon>Bacillota</taxon>
        <taxon>Bacilli</taxon>
        <taxon>Bacillales</taxon>
        <taxon>Caryophanaceae</taxon>
        <taxon>Sporosarcina</taxon>
    </lineage>
</organism>
<evidence type="ECO:0000313" key="12">
    <source>
        <dbReference type="Proteomes" id="UP000192486"/>
    </source>
</evidence>
<keyword evidence="12" id="KW-1185">Reference proteome</keyword>
<dbReference type="PANTHER" id="PTHR13914">
    <property type="entry name" value="PROLINE OXIDASE"/>
    <property type="match status" value="1"/>
</dbReference>
<proteinExistence type="predicted"/>
<evidence type="ECO:0000256" key="9">
    <source>
        <dbReference type="ARBA" id="ARBA00048779"/>
    </source>
</evidence>
<dbReference type="InterPro" id="IPR015659">
    <property type="entry name" value="Proline_oxidase"/>
</dbReference>
<sequence>MLRNFFIGLSENQLLNQAAQKYGFQLGAQQVVAGTNIEEMITSVKELNLAGISCTIDNLGEFVYEKSEAIEAKEQILAVVDAIQEHQVDAHISIKPSQLGLDIDYAFCEQQVEEIVKRANKVGMFVNFDMENHSRLEPTFRLLDELKAKGYENVGTVIQAYFHRALGDTKKYNDTRIRLVKGAYKESPDVAYIDKQDIDENYIKIIEEHLLHGAFTSIATHDHNIINHVKQFVKEHDISRDQFEFQMLYGFRHELQLQLAKEGYNFCTYVPFGEDWYGYFMRRLAERPQNMNLMVKQVFNKKTNTMIGLVAGAFVLGRLSKRGSDEKHDGGWVKYR</sequence>
<dbReference type="Gene3D" id="3.20.20.220">
    <property type="match status" value="1"/>
</dbReference>
<reference evidence="11 12" key="1">
    <citation type="submission" date="2016-04" db="EMBL/GenBank/DDBJ databases">
        <title>Comparative Genomics and Epigenetics of Sporosarcina ureae.</title>
        <authorList>
            <person name="Oliver A.S."/>
            <person name="Cooper K.K."/>
        </authorList>
    </citation>
    <scope>NUCLEOTIDE SEQUENCE [LARGE SCALE GENOMIC DNA]</scope>
    <source>
        <strain evidence="11 12">S204</strain>
    </source>
</reference>
<evidence type="ECO:0000256" key="1">
    <source>
        <dbReference type="ARBA" id="ARBA00001974"/>
    </source>
</evidence>
<evidence type="ECO:0000256" key="4">
    <source>
        <dbReference type="ARBA" id="ARBA00022630"/>
    </source>
</evidence>
<evidence type="ECO:0000256" key="8">
    <source>
        <dbReference type="ARBA" id="ARBA00023062"/>
    </source>
</evidence>
<protein>
    <recommendedName>
        <fullName evidence="3">proline dehydrogenase</fullName>
        <ecNumber evidence="3">1.5.5.2</ecNumber>
    </recommendedName>
</protein>
<keyword evidence="4" id="KW-0285">Flavoprotein</keyword>
<keyword evidence="5" id="KW-0547">Nucleotide-binding</keyword>
<dbReference type="InterPro" id="IPR008219">
    <property type="entry name" value="PRODH_bac_arc"/>
</dbReference>
<comment type="cofactor">
    <cofactor evidence="1">
        <name>FAD</name>
        <dbReference type="ChEBI" id="CHEBI:57692"/>
    </cofactor>
</comment>
<keyword evidence="6" id="KW-0274">FAD</keyword>
<evidence type="ECO:0000313" key="11">
    <source>
        <dbReference type="EMBL" id="ARF13034.1"/>
    </source>
</evidence>
<evidence type="ECO:0000256" key="7">
    <source>
        <dbReference type="ARBA" id="ARBA00023002"/>
    </source>
</evidence>
<comment type="pathway">
    <text evidence="2">Amino-acid degradation; L-proline degradation into L-glutamate; L-glutamate from L-proline: step 1/2.</text>
</comment>
<dbReference type="PANTHER" id="PTHR13914:SF0">
    <property type="entry name" value="PROLINE DEHYDROGENASE 1, MITOCHONDRIAL"/>
    <property type="match status" value="1"/>
</dbReference>
<dbReference type="EMBL" id="CP015108">
    <property type="protein sequence ID" value="ARF13034.1"/>
    <property type="molecule type" value="Genomic_DNA"/>
</dbReference>
<gene>
    <name evidence="11" type="ORF">SporoS204_01870</name>
</gene>
<dbReference type="RefSeq" id="WP_051210513.1">
    <property type="nucleotide sequence ID" value="NZ_CP015108.1"/>
</dbReference>
<keyword evidence="8" id="KW-0642">Proline metabolism</keyword>
<name>A0ABM6JST2_SPOUR</name>
<comment type="catalytic activity">
    <reaction evidence="9">
        <text>L-proline + a quinone = (S)-1-pyrroline-5-carboxylate + a quinol + H(+)</text>
        <dbReference type="Rhea" id="RHEA:23784"/>
        <dbReference type="ChEBI" id="CHEBI:15378"/>
        <dbReference type="ChEBI" id="CHEBI:17388"/>
        <dbReference type="ChEBI" id="CHEBI:24646"/>
        <dbReference type="ChEBI" id="CHEBI:60039"/>
        <dbReference type="ChEBI" id="CHEBI:132124"/>
        <dbReference type="EC" id="1.5.5.2"/>
    </reaction>
</comment>
<feature type="domain" description="Proline dehydrogenase" evidence="10">
    <location>
        <begin position="43"/>
        <end position="291"/>
    </location>
</feature>